<organism evidence="2 3">
    <name type="scientific">Meloidogyne enterolobii</name>
    <name type="common">Root-knot nematode worm</name>
    <name type="synonym">Meloidogyne mayaguensis</name>
    <dbReference type="NCBI Taxonomy" id="390850"/>
    <lineage>
        <taxon>Eukaryota</taxon>
        <taxon>Metazoa</taxon>
        <taxon>Ecdysozoa</taxon>
        <taxon>Nematoda</taxon>
        <taxon>Chromadorea</taxon>
        <taxon>Rhabditida</taxon>
        <taxon>Tylenchina</taxon>
        <taxon>Tylenchomorpha</taxon>
        <taxon>Tylenchoidea</taxon>
        <taxon>Meloidogynidae</taxon>
        <taxon>Meloidogyninae</taxon>
        <taxon>Meloidogyne</taxon>
    </lineage>
</organism>
<evidence type="ECO:0000313" key="2">
    <source>
        <dbReference type="EMBL" id="CAD2200434.1"/>
    </source>
</evidence>
<dbReference type="Proteomes" id="UP000580250">
    <property type="component" value="Unassembled WGS sequence"/>
</dbReference>
<dbReference type="AlphaFoldDB" id="A0A6V7XM91"/>
<evidence type="ECO:0000256" key="1">
    <source>
        <dbReference type="SAM" id="MobiDB-lite"/>
    </source>
</evidence>
<accession>A0A6V7XM91</accession>
<reference evidence="2 3" key="1">
    <citation type="submission" date="2020-08" db="EMBL/GenBank/DDBJ databases">
        <authorList>
            <person name="Koutsovoulos G."/>
            <person name="Danchin GJ E."/>
        </authorList>
    </citation>
    <scope>NUCLEOTIDE SEQUENCE [LARGE SCALE GENOMIC DNA]</scope>
</reference>
<sequence length="89" mass="9963">MDDKESKDIQIAIEKSLNKGKEIKGETSNKKSSSSSEEENTTNFPMEEGDNQINNLPPDYLSVDVDSDDAGLKLWDQIFGSLQDPRNNK</sequence>
<comment type="caution">
    <text evidence="2">The sequence shown here is derived from an EMBL/GenBank/DDBJ whole genome shotgun (WGS) entry which is preliminary data.</text>
</comment>
<feature type="region of interest" description="Disordered" evidence="1">
    <location>
        <begin position="15"/>
        <end position="61"/>
    </location>
</feature>
<feature type="compositionally biased region" description="Basic and acidic residues" evidence="1">
    <location>
        <begin position="16"/>
        <end position="29"/>
    </location>
</feature>
<protein>
    <submittedName>
        <fullName evidence="2">Uncharacterized protein</fullName>
    </submittedName>
</protein>
<evidence type="ECO:0000313" key="3">
    <source>
        <dbReference type="Proteomes" id="UP000580250"/>
    </source>
</evidence>
<gene>
    <name evidence="2" type="ORF">MENT_LOCUS53902</name>
</gene>
<dbReference type="EMBL" id="CAJEWN010001848">
    <property type="protein sequence ID" value="CAD2200434.1"/>
    <property type="molecule type" value="Genomic_DNA"/>
</dbReference>
<proteinExistence type="predicted"/>
<name>A0A6V7XM91_MELEN</name>